<keyword evidence="1" id="KW-0472">Membrane</keyword>
<sequence length="98" mass="10959">MLRRARVWIDRHPRLNAAYRTSVGVVGGVLAVGGLLLVPLPGPGWLIVFLGLAVLGTEFHWARRAAAWLKRVLDRFWAWWRARRAHKAAARADSPEGA</sequence>
<dbReference type="Proteomes" id="UP001429745">
    <property type="component" value="Unassembled WGS sequence"/>
</dbReference>
<evidence type="ECO:0000256" key="1">
    <source>
        <dbReference type="SAM" id="Phobius"/>
    </source>
</evidence>
<dbReference type="NCBIfam" id="TIGR02611">
    <property type="entry name" value="TIGR02611 family protein"/>
    <property type="match status" value="1"/>
</dbReference>
<evidence type="ECO:0000313" key="2">
    <source>
        <dbReference type="EMBL" id="NLP84998.1"/>
    </source>
</evidence>
<dbReference type="EMBL" id="JABACI010000004">
    <property type="protein sequence ID" value="NLP84998.1"/>
    <property type="molecule type" value="Genomic_DNA"/>
</dbReference>
<feature type="transmembrane region" description="Helical" evidence="1">
    <location>
        <begin position="44"/>
        <end position="62"/>
    </location>
</feature>
<name>A0ABX1KG96_9MICO</name>
<keyword evidence="1" id="KW-0812">Transmembrane</keyword>
<feature type="transmembrane region" description="Helical" evidence="1">
    <location>
        <begin position="21"/>
        <end position="38"/>
    </location>
</feature>
<dbReference type="Pfam" id="PF09656">
    <property type="entry name" value="PGPGW"/>
    <property type="match status" value="1"/>
</dbReference>
<comment type="caution">
    <text evidence="2">The sequence shown here is derived from an EMBL/GenBank/DDBJ whole genome shotgun (WGS) entry which is preliminary data.</text>
</comment>
<reference evidence="2 3" key="1">
    <citation type="submission" date="2020-04" db="EMBL/GenBank/DDBJ databases">
        <title>CFH 90308 Microbacterium sp.</title>
        <authorList>
            <person name="Nie G."/>
            <person name="Ming H."/>
            <person name="Xia T."/>
        </authorList>
    </citation>
    <scope>NUCLEOTIDE SEQUENCE [LARGE SCALE GENOMIC DNA]</scope>
    <source>
        <strain evidence="2 3">CFH 90308</strain>
    </source>
</reference>
<gene>
    <name evidence="2" type="ORF">HF576_14185</name>
</gene>
<dbReference type="InterPro" id="IPR019099">
    <property type="entry name" value="Uncharacterised_PGPGW_TM"/>
</dbReference>
<keyword evidence="3" id="KW-1185">Reference proteome</keyword>
<organism evidence="2 3">
    <name type="scientific">Microbacterium salsuginis</name>
    <dbReference type="NCBI Taxonomy" id="2722803"/>
    <lineage>
        <taxon>Bacteria</taxon>
        <taxon>Bacillati</taxon>
        <taxon>Actinomycetota</taxon>
        <taxon>Actinomycetes</taxon>
        <taxon>Micrococcales</taxon>
        <taxon>Microbacteriaceae</taxon>
        <taxon>Microbacterium</taxon>
    </lineage>
</organism>
<protein>
    <submittedName>
        <fullName evidence="2">TIGR02611 family protein</fullName>
    </submittedName>
</protein>
<keyword evidence="1" id="KW-1133">Transmembrane helix</keyword>
<evidence type="ECO:0000313" key="3">
    <source>
        <dbReference type="Proteomes" id="UP001429745"/>
    </source>
</evidence>
<proteinExistence type="predicted"/>
<dbReference type="InterPro" id="IPR013434">
    <property type="entry name" value="CHP02611"/>
</dbReference>
<accession>A0ABX1KG96</accession>